<proteinExistence type="inferred from homology"/>
<name>A0A542EJ80_9MICO</name>
<evidence type="ECO:0000313" key="10">
    <source>
        <dbReference type="Proteomes" id="UP000320806"/>
    </source>
</evidence>
<dbReference type="OrthoDB" id="9791276at2"/>
<dbReference type="PANTHER" id="PTHR11080">
    <property type="entry name" value="PYRAZINAMIDASE/NICOTINAMIDASE"/>
    <property type="match status" value="1"/>
</dbReference>
<evidence type="ECO:0000256" key="2">
    <source>
        <dbReference type="ARBA" id="ARBA00022642"/>
    </source>
</evidence>
<evidence type="ECO:0000256" key="3">
    <source>
        <dbReference type="ARBA" id="ARBA00022723"/>
    </source>
</evidence>
<evidence type="ECO:0000256" key="5">
    <source>
        <dbReference type="ARBA" id="ARBA00037900"/>
    </source>
</evidence>
<dbReference type="EMBL" id="VFMO01000001">
    <property type="protein sequence ID" value="TQJ15398.1"/>
    <property type="molecule type" value="Genomic_DNA"/>
</dbReference>
<dbReference type="InterPro" id="IPR036380">
    <property type="entry name" value="Isochorismatase-like_sf"/>
</dbReference>
<dbReference type="AlphaFoldDB" id="A0A542EJ80"/>
<gene>
    <name evidence="9" type="ORF">FB459_2948</name>
</gene>
<evidence type="ECO:0000256" key="7">
    <source>
        <dbReference type="ARBA" id="ARBA00043224"/>
    </source>
</evidence>
<accession>A0A542EJ80</accession>
<evidence type="ECO:0000313" key="9">
    <source>
        <dbReference type="EMBL" id="TQJ15398.1"/>
    </source>
</evidence>
<organism evidence="9 10">
    <name type="scientific">Yimella lutea</name>
    <dbReference type="NCBI Taxonomy" id="587872"/>
    <lineage>
        <taxon>Bacteria</taxon>
        <taxon>Bacillati</taxon>
        <taxon>Actinomycetota</taxon>
        <taxon>Actinomycetes</taxon>
        <taxon>Micrococcales</taxon>
        <taxon>Dermacoccaceae</taxon>
        <taxon>Yimella</taxon>
    </lineage>
</organism>
<dbReference type="GO" id="GO:0008936">
    <property type="term" value="F:nicotinamidase activity"/>
    <property type="evidence" value="ECO:0007669"/>
    <property type="project" value="UniProtKB-EC"/>
</dbReference>
<reference evidence="9 10" key="1">
    <citation type="submission" date="2019-06" db="EMBL/GenBank/DDBJ databases">
        <title>Sequencing the genomes of 1000 actinobacteria strains.</title>
        <authorList>
            <person name="Klenk H.-P."/>
        </authorList>
    </citation>
    <scope>NUCLEOTIDE SEQUENCE [LARGE SCALE GENOMIC DNA]</scope>
    <source>
        <strain evidence="9 10">DSM 19828</strain>
    </source>
</reference>
<dbReference type="GO" id="GO:0046872">
    <property type="term" value="F:metal ion binding"/>
    <property type="evidence" value="ECO:0007669"/>
    <property type="project" value="UniProtKB-KW"/>
</dbReference>
<keyword evidence="3" id="KW-0479">Metal-binding</keyword>
<evidence type="ECO:0000256" key="1">
    <source>
        <dbReference type="ARBA" id="ARBA00006336"/>
    </source>
</evidence>
<dbReference type="GO" id="GO:0019363">
    <property type="term" value="P:pyridine nucleotide biosynthetic process"/>
    <property type="evidence" value="ECO:0007669"/>
    <property type="project" value="UniProtKB-KW"/>
</dbReference>
<sequence length="194" mass="20655">MTRALIIVDVQNDFCEGGSLAVAGGTQVASEIAEYVRAQGDDYTTIVATADWHIDPGTHWSDSPDFVDSWPVHCEVGTAGADFRPEVLPAIERTDRTFRKGEYEAAYSGFEGKSEDDGALVDWLRSREISSVDVCGIATDFCVKATALDAKAAGFDTTVLLDLTAGVSSSTTADALRALRDNEVGLTGTPVVRS</sequence>
<feature type="domain" description="Isochorismatase-like" evidence="8">
    <location>
        <begin position="4"/>
        <end position="183"/>
    </location>
</feature>
<dbReference type="Proteomes" id="UP000320806">
    <property type="component" value="Unassembled WGS sequence"/>
</dbReference>
<keyword evidence="10" id="KW-1185">Reference proteome</keyword>
<comment type="caution">
    <text evidence="9">The sequence shown here is derived from an EMBL/GenBank/DDBJ whole genome shotgun (WGS) entry which is preliminary data.</text>
</comment>
<evidence type="ECO:0000259" key="8">
    <source>
        <dbReference type="Pfam" id="PF00857"/>
    </source>
</evidence>
<evidence type="ECO:0000256" key="4">
    <source>
        <dbReference type="ARBA" id="ARBA00022801"/>
    </source>
</evidence>
<dbReference type="SUPFAM" id="SSF52499">
    <property type="entry name" value="Isochorismatase-like hydrolases"/>
    <property type="match status" value="1"/>
</dbReference>
<comment type="pathway">
    <text evidence="5">Cofactor biosynthesis; nicotinate biosynthesis; nicotinate from nicotinamide: step 1/1.</text>
</comment>
<comment type="similarity">
    <text evidence="1">Belongs to the isochorismatase family.</text>
</comment>
<dbReference type="InterPro" id="IPR000868">
    <property type="entry name" value="Isochorismatase-like_dom"/>
</dbReference>
<dbReference type="Gene3D" id="3.40.50.850">
    <property type="entry name" value="Isochorismatase-like"/>
    <property type="match status" value="1"/>
</dbReference>
<dbReference type="PANTHER" id="PTHR11080:SF2">
    <property type="entry name" value="LD05707P"/>
    <property type="match status" value="1"/>
</dbReference>
<evidence type="ECO:0000256" key="6">
    <source>
        <dbReference type="ARBA" id="ARBA00039017"/>
    </source>
</evidence>
<keyword evidence="4" id="KW-0378">Hydrolase</keyword>
<dbReference type="Pfam" id="PF00857">
    <property type="entry name" value="Isochorismatase"/>
    <property type="match status" value="1"/>
</dbReference>
<keyword evidence="2" id="KW-0662">Pyridine nucleotide biosynthesis</keyword>
<dbReference type="InterPro" id="IPR052347">
    <property type="entry name" value="Isochorismatase_Nicotinamidase"/>
</dbReference>
<dbReference type="RefSeq" id="WP_141928980.1">
    <property type="nucleotide sequence ID" value="NZ_BAABCI010000013.1"/>
</dbReference>
<dbReference type="EC" id="3.5.1.19" evidence="6"/>
<protein>
    <recommendedName>
        <fullName evidence="6">nicotinamidase</fullName>
        <ecNumber evidence="6">3.5.1.19</ecNumber>
    </recommendedName>
    <alternativeName>
        <fullName evidence="7">Nicotinamide deamidase</fullName>
    </alternativeName>
</protein>